<dbReference type="InterPro" id="IPR036770">
    <property type="entry name" value="Ankyrin_rpt-contain_sf"/>
</dbReference>
<feature type="repeat" description="ANK" evidence="3">
    <location>
        <begin position="201"/>
        <end position="233"/>
    </location>
</feature>
<feature type="repeat" description="ANK" evidence="3">
    <location>
        <begin position="643"/>
        <end position="675"/>
    </location>
</feature>
<dbReference type="Proteomes" id="UP000479190">
    <property type="component" value="Unassembled WGS sequence"/>
</dbReference>
<dbReference type="PRINTS" id="PR01415">
    <property type="entry name" value="ANKYRIN"/>
</dbReference>
<evidence type="ECO:0000313" key="5">
    <source>
        <dbReference type="EMBL" id="CAB0044597.1"/>
    </source>
</evidence>
<feature type="repeat" description="ANK" evidence="3">
    <location>
        <begin position="496"/>
        <end position="528"/>
    </location>
</feature>
<evidence type="ECO:0000313" key="6">
    <source>
        <dbReference type="Proteomes" id="UP000479190"/>
    </source>
</evidence>
<feature type="repeat" description="ANK" evidence="3">
    <location>
        <begin position="422"/>
        <end position="454"/>
    </location>
</feature>
<dbReference type="PROSITE" id="PS50297">
    <property type="entry name" value="ANK_REP_REGION"/>
    <property type="match status" value="11"/>
</dbReference>
<dbReference type="InterPro" id="IPR051165">
    <property type="entry name" value="Multifunctional_ANK_Repeat"/>
</dbReference>
<reference evidence="5 6" key="1">
    <citation type="submission" date="2020-02" db="EMBL/GenBank/DDBJ databases">
        <authorList>
            <person name="Ferguson B K."/>
        </authorList>
    </citation>
    <scope>NUCLEOTIDE SEQUENCE [LARGE SCALE GENOMIC DNA]</scope>
</reference>
<organism evidence="5 6">
    <name type="scientific">Trichogramma brassicae</name>
    <dbReference type="NCBI Taxonomy" id="86971"/>
    <lineage>
        <taxon>Eukaryota</taxon>
        <taxon>Metazoa</taxon>
        <taxon>Ecdysozoa</taxon>
        <taxon>Arthropoda</taxon>
        <taxon>Hexapoda</taxon>
        <taxon>Insecta</taxon>
        <taxon>Pterygota</taxon>
        <taxon>Neoptera</taxon>
        <taxon>Endopterygota</taxon>
        <taxon>Hymenoptera</taxon>
        <taxon>Apocrita</taxon>
        <taxon>Proctotrupomorpha</taxon>
        <taxon>Chalcidoidea</taxon>
        <taxon>Trichogrammatidae</taxon>
        <taxon>Trichogramma</taxon>
    </lineage>
</organism>
<feature type="repeat" description="ANK" evidence="3">
    <location>
        <begin position="715"/>
        <end position="747"/>
    </location>
</feature>
<evidence type="ECO:0000256" key="2">
    <source>
        <dbReference type="ARBA" id="ARBA00023043"/>
    </source>
</evidence>
<keyword evidence="6" id="KW-1185">Reference proteome</keyword>
<keyword evidence="2 3" id="KW-0040">ANK repeat</keyword>
<dbReference type="OrthoDB" id="6593077at2759"/>
<feature type="repeat" description="ANK" evidence="3">
    <location>
        <begin position="349"/>
        <end position="381"/>
    </location>
</feature>
<dbReference type="Pfam" id="PF12796">
    <property type="entry name" value="Ank_2"/>
    <property type="match status" value="4"/>
</dbReference>
<dbReference type="InterPro" id="IPR002110">
    <property type="entry name" value="Ankyrin_rpt"/>
</dbReference>
<dbReference type="Pfam" id="PF00023">
    <property type="entry name" value="Ank"/>
    <property type="match status" value="3"/>
</dbReference>
<keyword evidence="4" id="KW-0812">Transmembrane</keyword>
<dbReference type="SMART" id="SM00248">
    <property type="entry name" value="ANK"/>
    <property type="match status" value="21"/>
</dbReference>
<dbReference type="PANTHER" id="PTHR24123:SF33">
    <property type="entry name" value="PROTEIN HOS4"/>
    <property type="match status" value="1"/>
</dbReference>
<gene>
    <name evidence="5" type="ORF">TBRA_LOCUS16185</name>
</gene>
<feature type="repeat" description="ANK" evidence="3">
    <location>
        <begin position="789"/>
        <end position="821"/>
    </location>
</feature>
<feature type="transmembrane region" description="Helical" evidence="4">
    <location>
        <begin position="1246"/>
        <end position="1266"/>
    </location>
</feature>
<evidence type="ECO:0000256" key="1">
    <source>
        <dbReference type="ARBA" id="ARBA00022737"/>
    </source>
</evidence>
<keyword evidence="1" id="KW-0677">Repeat</keyword>
<keyword evidence="4" id="KW-1133">Transmembrane helix</keyword>
<protein>
    <submittedName>
        <fullName evidence="5">Uncharacterized protein</fullName>
    </submittedName>
</protein>
<proteinExistence type="predicted"/>
<sequence>MSKSIPDRWLDYKSYGTFINNTNILPFKVPLKEVNWEIVAERCALLDRLFALLTDWVDWKGPLPNLRDSFSPKEIESLLTDCTEIYLSREEDRYEAKLIIEFVIESGYKDEPEVDEDGKPVLHRTTAVHCALTRGRSSTTEQLAHDLFKIYDRLDVNYVDSKSGLTHFHVACLHGLYDVVERFLERGQDPNCSTRECEPIAPYPPLQMAMESKNNKLVELLLRRGADPSLTSGEEKWTALHYICQMEVFDSDLAKLFFEVCDDLKLTVEIDARDIEGSTPVYWAMRLSNKPLVELLLRRGADPHIANDKGYTLLHALVDYTDDDDLSEMFFDICDDLKLTLEIDARDYQGFTPVYWAMSLSNKPLVELLLRRGADPHIANFDGFTLLHVLSHYTDDDDFSEMFFDICDDLKLTLEIDAANKLGGTPLHEAVRLGKKRVMEQLLRRGADANLPNNDGSTPVHFLCRRNDRGDELAKIFFDICDDLKLTVEIDATSKSGNTPLHLAIGLGKKRVMEQLLRRGADPNLANNDEGTPLHIICEHSDDDDDWMQIFLEICEEQQQTVLIDAANQWGNTPLQDALRCRHRRLVALLLRRGANANLVNEERSTPLHFICQYHDDDDLLEMFFDICEEQRQTVLYNAQDKSGKTPLYRAVECGNKKVMEKLLRKGVDLNLANNNGWTPLHYICYYCGFNFLEIFFKICDDQQRTVNVNAQDKKGKTPLREALDANEIEVAKVLLRRGANLYLADKDGSTPLHVICKRTDDDDDLLKMFFDICEGQQQTALIDAANKLGNAPLHLALASDNIEMAKVLLRRGADPNIANSVGWTPLHLICQFDEDYYLAEMFFDICDDLKLTLEIDAANKLGNTPLHLALLYNDQWRTIELLLRRGADPNSVNEEGQTPLHMICQSASSRDELLAMFPWLAQLRVMDRLGRTPLQWAVENLLPRVVDILLEHGADLSSFVFPTASDFDERLDTRAFSGIYTNFKLMMASSLLVIAENLEQRGYEFSRSDALTIMKFFAERDLFEKPSAALERSWCDDEEFTTNAKEMMIKDNDSSLSLYEWSKLTPEEEGNLLTYTDYFGYARSNEFSILPVGVEEPYALHMCEMMSRGFFRVWALDPFVKLTNYRLPIICCEQILSKMRNEDLYPLRGSLQSEFARYTTNDAIHIKCLTCQSNIGKNREDRRALSRSSRGGTTTTMMQRTECTADNKSQLGLSYSVSLPISAPLHLVTRPIYATTITAFATPCAYHYVLLLLLLLRLFASRIYIKISARRVSSLSAAGMGLETTP</sequence>
<feature type="repeat" description="ANK" evidence="3">
    <location>
        <begin position="163"/>
        <end position="195"/>
    </location>
</feature>
<feature type="repeat" description="ANK" evidence="3">
    <location>
        <begin position="570"/>
        <end position="602"/>
    </location>
</feature>
<dbReference type="SUPFAM" id="SSF48403">
    <property type="entry name" value="Ankyrin repeat"/>
    <property type="match status" value="3"/>
</dbReference>
<dbReference type="PROSITE" id="PS50088">
    <property type="entry name" value="ANK_REPEAT"/>
    <property type="match status" value="12"/>
</dbReference>
<accession>A0A6H5J7N6</accession>
<evidence type="ECO:0000256" key="4">
    <source>
        <dbReference type="SAM" id="Phobius"/>
    </source>
</evidence>
<feature type="repeat" description="ANK" evidence="3">
    <location>
        <begin position="862"/>
        <end position="895"/>
    </location>
</feature>
<feature type="repeat" description="ANK" evidence="3">
    <location>
        <begin position="276"/>
        <end position="308"/>
    </location>
</feature>
<evidence type="ECO:0000256" key="3">
    <source>
        <dbReference type="PROSITE-ProRule" id="PRU00023"/>
    </source>
</evidence>
<name>A0A6H5J7N6_9HYME</name>
<dbReference type="Gene3D" id="1.25.40.20">
    <property type="entry name" value="Ankyrin repeat-containing domain"/>
    <property type="match status" value="6"/>
</dbReference>
<dbReference type="EMBL" id="CADCXV010001472">
    <property type="protein sequence ID" value="CAB0044597.1"/>
    <property type="molecule type" value="Genomic_DNA"/>
</dbReference>
<keyword evidence="4" id="KW-0472">Membrane</keyword>
<feature type="repeat" description="ANK" evidence="3">
    <location>
        <begin position="930"/>
        <end position="958"/>
    </location>
</feature>
<dbReference type="PANTHER" id="PTHR24123">
    <property type="entry name" value="ANKYRIN REPEAT-CONTAINING"/>
    <property type="match status" value="1"/>
</dbReference>